<keyword evidence="2 3" id="KW-0067">ATP-binding</keyword>
<dbReference type="PANTHER" id="PTHR30455:SF2">
    <property type="entry name" value="TRANSCRIPTIONAL REPRESSOR NRDR"/>
    <property type="match status" value="1"/>
</dbReference>
<evidence type="ECO:0000313" key="6">
    <source>
        <dbReference type="Proteomes" id="UP000278149"/>
    </source>
</evidence>
<dbReference type="GO" id="GO:0008270">
    <property type="term" value="F:zinc ion binding"/>
    <property type="evidence" value="ECO:0007669"/>
    <property type="project" value="InterPro"/>
</dbReference>
<dbReference type="Proteomes" id="UP000278149">
    <property type="component" value="Unassembled WGS sequence"/>
</dbReference>
<keyword evidence="1 3" id="KW-0547">Nucleotide-binding</keyword>
<dbReference type="PANTHER" id="PTHR30455">
    <property type="entry name" value="TRANSCRIPTIONAL REPRESSOR NRDR"/>
    <property type="match status" value="1"/>
</dbReference>
<name>A0A3R9QQY2_9CREN</name>
<dbReference type="GO" id="GO:0045892">
    <property type="term" value="P:negative regulation of DNA-templated transcription"/>
    <property type="evidence" value="ECO:0007669"/>
    <property type="project" value="InterPro"/>
</dbReference>
<feature type="domain" description="ATP-cone" evidence="4">
    <location>
        <begin position="32"/>
        <end position="115"/>
    </location>
</feature>
<dbReference type="PROSITE" id="PS51161">
    <property type="entry name" value="ATP_CONE"/>
    <property type="match status" value="1"/>
</dbReference>
<dbReference type="EMBL" id="RCOR01000022">
    <property type="protein sequence ID" value="RSN69068.1"/>
    <property type="molecule type" value="Genomic_DNA"/>
</dbReference>
<protein>
    <recommendedName>
        <fullName evidence="4">ATP-cone domain-containing protein</fullName>
    </recommendedName>
</protein>
<dbReference type="InterPro" id="IPR003796">
    <property type="entry name" value="RNR_NrdR-like"/>
</dbReference>
<sequence>MTLTATSIWAVCMRSRKVFRILRYVGPGDTLTKVRKRNGKEEDFSKMKIVSALIKAGSSVELADKIAEECESKFRGREYVESSEIREFVLSKLKEVEKYSYENWLRFDLKAKGLG</sequence>
<evidence type="ECO:0000256" key="3">
    <source>
        <dbReference type="PROSITE-ProRule" id="PRU00492"/>
    </source>
</evidence>
<evidence type="ECO:0000259" key="4">
    <source>
        <dbReference type="PROSITE" id="PS51161"/>
    </source>
</evidence>
<gene>
    <name evidence="5" type="ORF">D9Q81_04545</name>
</gene>
<dbReference type="Pfam" id="PF03477">
    <property type="entry name" value="ATP-cone"/>
    <property type="match status" value="1"/>
</dbReference>
<evidence type="ECO:0000256" key="1">
    <source>
        <dbReference type="ARBA" id="ARBA00022741"/>
    </source>
</evidence>
<evidence type="ECO:0000313" key="5">
    <source>
        <dbReference type="EMBL" id="RSN69068.1"/>
    </source>
</evidence>
<proteinExistence type="predicted"/>
<accession>A0A3R9QQY2</accession>
<dbReference type="GO" id="GO:0005524">
    <property type="term" value="F:ATP binding"/>
    <property type="evidence" value="ECO:0007669"/>
    <property type="project" value="UniProtKB-UniRule"/>
</dbReference>
<evidence type="ECO:0000256" key="2">
    <source>
        <dbReference type="ARBA" id="ARBA00022840"/>
    </source>
</evidence>
<dbReference type="AlphaFoldDB" id="A0A3R9QQY2"/>
<dbReference type="InterPro" id="IPR005144">
    <property type="entry name" value="ATP-cone_dom"/>
</dbReference>
<comment type="caution">
    <text evidence="5">The sequence shown here is derived from an EMBL/GenBank/DDBJ whole genome shotgun (WGS) entry which is preliminary data.</text>
</comment>
<organism evidence="5 6">
    <name type="scientific">Candidatus Korarchaeum cryptofilum</name>
    <dbReference type="NCBI Taxonomy" id="498846"/>
    <lineage>
        <taxon>Archaea</taxon>
        <taxon>Thermoproteota</taxon>
        <taxon>Candidatus Korarchaeia</taxon>
        <taxon>Candidatus Korarchaeales</taxon>
        <taxon>Candidatus Korarchaeaceae</taxon>
        <taxon>Candidatus Korarchaeum</taxon>
    </lineage>
</organism>
<reference evidence="5 6" key="1">
    <citation type="submission" date="2018-10" db="EMBL/GenBank/DDBJ databases">
        <title>Co-occurring genomic capacity for anaerobic methane metabolism and dissimilatory sulfite reduction discovered in the Korarchaeota.</title>
        <authorList>
            <person name="Mckay L.J."/>
            <person name="Dlakic M."/>
            <person name="Fields M.W."/>
            <person name="Delmont T.O."/>
            <person name="Eren A.M."/>
            <person name="Jay Z.J."/>
            <person name="Klingelsmith K.B."/>
            <person name="Rusch D.B."/>
            <person name="Inskeep W.P."/>
        </authorList>
    </citation>
    <scope>NUCLEOTIDE SEQUENCE [LARGE SCALE GENOMIC DNA]</scope>
    <source>
        <strain evidence="5 6">WS</strain>
    </source>
</reference>